<proteinExistence type="predicted"/>
<keyword evidence="2" id="KW-1185">Reference proteome</keyword>
<dbReference type="EMBL" id="JAJUBC010000023">
    <property type="protein sequence ID" value="MDD1795027.1"/>
    <property type="molecule type" value="Genomic_DNA"/>
</dbReference>
<sequence>MIRDTTLAPYSKWTKPFVSEVAEIINLLKDNGYDANQLMSVTGLQPKNVNAWTARYKNEPDNVSSIPYPCWCFLCALAGKPNIQSDGETIQVNVRRVLSYFKPTAFRPSDVFVCPTSEQFSNLIDNENYETLTTEKLSEVFHWNAKNFAHGISQGSLPFLNWSLIVMTLGIDIQKMILKNLEGPVFID</sequence>
<name>A0ABT5R696_9GAMM</name>
<gene>
    <name evidence="1" type="ORF">LRP50_18005</name>
</gene>
<dbReference type="RefSeq" id="WP_274165836.1">
    <property type="nucleotide sequence ID" value="NZ_JAJUBC010000023.1"/>
</dbReference>
<dbReference type="Proteomes" id="UP001149400">
    <property type="component" value="Unassembled WGS sequence"/>
</dbReference>
<reference evidence="1" key="1">
    <citation type="submission" date="2021-12" db="EMBL/GenBank/DDBJ databases">
        <title>Enterovibrio ZSDZ35 sp. nov. and Enterovibrio ZSDZ42 sp. nov., isolated from coastal seawater in Qingdao.</title>
        <authorList>
            <person name="Zhang P."/>
        </authorList>
    </citation>
    <scope>NUCLEOTIDE SEQUENCE</scope>
    <source>
        <strain evidence="1">ZSDZ42</strain>
    </source>
</reference>
<comment type="caution">
    <text evidence="1">The sequence shown here is derived from an EMBL/GenBank/DDBJ whole genome shotgun (WGS) entry which is preliminary data.</text>
</comment>
<evidence type="ECO:0000313" key="1">
    <source>
        <dbReference type="EMBL" id="MDD1795027.1"/>
    </source>
</evidence>
<protein>
    <submittedName>
        <fullName evidence="1">Uncharacterized protein</fullName>
    </submittedName>
</protein>
<evidence type="ECO:0000313" key="2">
    <source>
        <dbReference type="Proteomes" id="UP001149400"/>
    </source>
</evidence>
<accession>A0ABT5R696</accession>
<organism evidence="1 2">
    <name type="scientific">Enterovibrio gelatinilyticus</name>
    <dbReference type="NCBI Taxonomy" id="2899819"/>
    <lineage>
        <taxon>Bacteria</taxon>
        <taxon>Pseudomonadati</taxon>
        <taxon>Pseudomonadota</taxon>
        <taxon>Gammaproteobacteria</taxon>
        <taxon>Vibrionales</taxon>
        <taxon>Vibrionaceae</taxon>
        <taxon>Enterovibrio</taxon>
    </lineage>
</organism>